<dbReference type="InterPro" id="IPR051082">
    <property type="entry name" value="Pentapeptide-BTB/POZ_domain"/>
</dbReference>
<name>A0A547Q331_9RHOB</name>
<protein>
    <submittedName>
        <fullName evidence="2">Pentapeptide repeat-containing protein</fullName>
    </submittedName>
</protein>
<sequence>MIDLKQRSLRVGSWLPRHYWKFMIAAGLAAAAGAVFFYLAEIAIAVNDIVDLLQLEAGKEEPAAENIRNLATGAAVLLAALAAATTLVFQLVKVWTTERQTRTAEEGHITDRINKAVENLGADKVVKTADGEETVPNLEVRLGAIYALERISRDSLRDHVQIMEIFCAYVRNNAPAGDAAYWGHRPELLDIPKPRVDIQTILTVIGRREKNARSKEIEAKYRPDLSGCSLQGLQLANADLSNINFDGTRMDNAVLDDVDMSDCSLIAVKLTSLSTRSMIYFRNANLLGASLISAYVPDSDFTGANLSQCKLQNATFGRSNLTNAKLMRVVTEDDAPTILTSANLKGAGLRLIDLRGNDGRTFSQAFGDSTVKLPDGCRAGQGELAHWSAESLPDDDFENRWRAWQREMGYLTD</sequence>
<evidence type="ECO:0000313" key="2">
    <source>
        <dbReference type="EMBL" id="TRD20794.1"/>
    </source>
</evidence>
<keyword evidence="1" id="KW-1133">Transmembrane helix</keyword>
<dbReference type="PANTHER" id="PTHR14136:SF17">
    <property type="entry name" value="BTB_POZ DOMAIN-CONTAINING PROTEIN KCTD9"/>
    <property type="match status" value="1"/>
</dbReference>
<dbReference type="InterPro" id="IPR001646">
    <property type="entry name" value="5peptide_repeat"/>
</dbReference>
<dbReference type="SUPFAM" id="SSF141571">
    <property type="entry name" value="Pentapeptide repeat-like"/>
    <property type="match status" value="1"/>
</dbReference>
<dbReference type="AlphaFoldDB" id="A0A547Q331"/>
<keyword evidence="1" id="KW-0812">Transmembrane</keyword>
<keyword evidence="3" id="KW-1185">Reference proteome</keyword>
<dbReference type="Gene3D" id="2.160.20.80">
    <property type="entry name" value="E3 ubiquitin-protein ligase SopA"/>
    <property type="match status" value="1"/>
</dbReference>
<dbReference type="Pfam" id="PF00805">
    <property type="entry name" value="Pentapeptide"/>
    <property type="match status" value="2"/>
</dbReference>
<dbReference type="PANTHER" id="PTHR14136">
    <property type="entry name" value="BTB_POZ DOMAIN-CONTAINING PROTEIN KCTD9"/>
    <property type="match status" value="1"/>
</dbReference>
<organism evidence="2 3">
    <name type="scientific">Palleronia caenipelagi</name>
    <dbReference type="NCBI Taxonomy" id="2489174"/>
    <lineage>
        <taxon>Bacteria</taxon>
        <taxon>Pseudomonadati</taxon>
        <taxon>Pseudomonadota</taxon>
        <taxon>Alphaproteobacteria</taxon>
        <taxon>Rhodobacterales</taxon>
        <taxon>Roseobacteraceae</taxon>
        <taxon>Palleronia</taxon>
    </lineage>
</organism>
<proteinExistence type="predicted"/>
<comment type="caution">
    <text evidence="2">The sequence shown here is derived from an EMBL/GenBank/DDBJ whole genome shotgun (WGS) entry which is preliminary data.</text>
</comment>
<gene>
    <name evidence="2" type="ORF">FEV53_09210</name>
</gene>
<reference evidence="2 3" key="1">
    <citation type="submission" date="2019-06" db="EMBL/GenBank/DDBJ databases">
        <title>Paenimaribius caenipelagi gen. nov., sp. nov., isolated from a tidal flat.</title>
        <authorList>
            <person name="Yoon J.-H."/>
        </authorList>
    </citation>
    <scope>NUCLEOTIDE SEQUENCE [LARGE SCALE GENOMIC DNA]</scope>
    <source>
        <strain evidence="2 3">JBTF-M29</strain>
    </source>
</reference>
<feature type="transmembrane region" description="Helical" evidence="1">
    <location>
        <begin position="20"/>
        <end position="40"/>
    </location>
</feature>
<feature type="transmembrane region" description="Helical" evidence="1">
    <location>
        <begin position="70"/>
        <end position="92"/>
    </location>
</feature>
<evidence type="ECO:0000256" key="1">
    <source>
        <dbReference type="SAM" id="Phobius"/>
    </source>
</evidence>
<accession>A0A547Q331</accession>
<dbReference type="OrthoDB" id="7837851at2"/>
<dbReference type="RefSeq" id="WP_142834526.1">
    <property type="nucleotide sequence ID" value="NZ_VFSV01000012.1"/>
</dbReference>
<dbReference type="Proteomes" id="UP000318590">
    <property type="component" value="Unassembled WGS sequence"/>
</dbReference>
<dbReference type="EMBL" id="VFSV01000012">
    <property type="protein sequence ID" value="TRD20794.1"/>
    <property type="molecule type" value="Genomic_DNA"/>
</dbReference>
<keyword evidence="1" id="KW-0472">Membrane</keyword>
<evidence type="ECO:0000313" key="3">
    <source>
        <dbReference type="Proteomes" id="UP000318590"/>
    </source>
</evidence>